<keyword evidence="4" id="KW-0496">Mitochondrion</keyword>
<dbReference type="InterPro" id="IPR010729">
    <property type="entry name" value="Ribosomal_uL29_mit"/>
</dbReference>
<evidence type="ECO:0000313" key="7">
    <source>
        <dbReference type="EMBL" id="BES98493.1"/>
    </source>
</evidence>
<keyword evidence="5" id="KW-0687">Ribonucleoprotein</keyword>
<dbReference type="InterPro" id="IPR038340">
    <property type="entry name" value="MRP-L47_sf"/>
</dbReference>
<evidence type="ECO:0000256" key="1">
    <source>
        <dbReference type="ARBA" id="ARBA00004173"/>
    </source>
</evidence>
<dbReference type="PANTHER" id="PTHR21183:SF18">
    <property type="entry name" value="LARGE RIBOSOMAL SUBUNIT PROTEIN UL29M"/>
    <property type="match status" value="1"/>
</dbReference>
<dbReference type="EMBL" id="AP028917">
    <property type="protein sequence ID" value="BES98493.1"/>
    <property type="molecule type" value="Genomic_DNA"/>
</dbReference>
<gene>
    <name evidence="7" type="ORF">NTJ_11308</name>
</gene>
<evidence type="ECO:0000256" key="3">
    <source>
        <dbReference type="ARBA" id="ARBA00022980"/>
    </source>
</evidence>
<reference evidence="7 8" key="1">
    <citation type="submission" date="2023-09" db="EMBL/GenBank/DDBJ databases">
        <title>Nesidiocoris tenuis whole genome shotgun sequence.</title>
        <authorList>
            <person name="Shibata T."/>
            <person name="Shimoda M."/>
            <person name="Kobayashi T."/>
            <person name="Uehara T."/>
        </authorList>
    </citation>
    <scope>NUCLEOTIDE SEQUENCE [LARGE SCALE GENOMIC DNA]</scope>
    <source>
        <strain evidence="7 8">Japan</strain>
    </source>
</reference>
<keyword evidence="8" id="KW-1185">Reference proteome</keyword>
<protein>
    <recommendedName>
        <fullName evidence="6">Large ribosomal subunit protein uL29m</fullName>
    </recommendedName>
</protein>
<comment type="subcellular location">
    <subcellularLocation>
        <location evidence="1">Mitochondrion</location>
    </subcellularLocation>
</comment>
<comment type="similarity">
    <text evidence="2">Belongs to the universal ribosomal protein uL29 family.</text>
</comment>
<evidence type="ECO:0000256" key="6">
    <source>
        <dbReference type="ARBA" id="ARBA00035289"/>
    </source>
</evidence>
<organism evidence="7 8">
    <name type="scientific">Nesidiocoris tenuis</name>
    <dbReference type="NCBI Taxonomy" id="355587"/>
    <lineage>
        <taxon>Eukaryota</taxon>
        <taxon>Metazoa</taxon>
        <taxon>Ecdysozoa</taxon>
        <taxon>Arthropoda</taxon>
        <taxon>Hexapoda</taxon>
        <taxon>Insecta</taxon>
        <taxon>Pterygota</taxon>
        <taxon>Neoptera</taxon>
        <taxon>Paraneoptera</taxon>
        <taxon>Hemiptera</taxon>
        <taxon>Heteroptera</taxon>
        <taxon>Panheteroptera</taxon>
        <taxon>Cimicomorpha</taxon>
        <taxon>Miridae</taxon>
        <taxon>Dicyphina</taxon>
        <taxon>Nesidiocoris</taxon>
    </lineage>
</organism>
<keyword evidence="3 7" id="KW-0689">Ribosomal protein</keyword>
<evidence type="ECO:0000256" key="4">
    <source>
        <dbReference type="ARBA" id="ARBA00023128"/>
    </source>
</evidence>
<dbReference type="Pfam" id="PF06984">
    <property type="entry name" value="MRP-L47"/>
    <property type="match status" value="1"/>
</dbReference>
<proteinExistence type="inferred from homology"/>
<evidence type="ECO:0000256" key="5">
    <source>
        <dbReference type="ARBA" id="ARBA00023274"/>
    </source>
</evidence>
<dbReference type="Gene3D" id="6.10.330.20">
    <property type="match status" value="1"/>
</dbReference>
<dbReference type="Proteomes" id="UP001307889">
    <property type="component" value="Chromosome 9"/>
</dbReference>
<evidence type="ECO:0000256" key="2">
    <source>
        <dbReference type="ARBA" id="ARBA00009254"/>
    </source>
</evidence>
<sequence length="274" mass="31886">MIIKFSRILGVVRNQLSGIRPSVRGYAVETLAGSLPSAERKTSSGVSATTTKPTKDLGPAKGLLAFFDSKDNWEVNEVRVGRSWRKDELRIKSNSDLHKLWYVLLKERNMLLTMLDEFNANVESFPSPERIDKVHESMVNLEEVVRERNKAYYLLETGETGERPGQLALNLLGMQFFFKTAEHVVPPKHNNHWFKTRRLGCDRREVAQFRLYHNEKIWLEKLRARRKLTRHVMKLYQKFPNIDEEALQAEFPEVNLEKVKRFKGAQGHYLFKSG</sequence>
<name>A0ABN7B2N3_9HEMI</name>
<accession>A0ABN7B2N3</accession>
<dbReference type="GO" id="GO:0005840">
    <property type="term" value="C:ribosome"/>
    <property type="evidence" value="ECO:0007669"/>
    <property type="project" value="UniProtKB-KW"/>
</dbReference>
<dbReference type="PANTHER" id="PTHR21183">
    <property type="entry name" value="RIBOSOMAL PROTEIN L47, MITOCHONDRIAL-RELATED"/>
    <property type="match status" value="1"/>
</dbReference>
<evidence type="ECO:0000313" key="8">
    <source>
        <dbReference type="Proteomes" id="UP001307889"/>
    </source>
</evidence>